<keyword evidence="1" id="KW-0472">Membrane</keyword>
<name>A0A8J6F7S9_ELECQ</name>
<protein>
    <submittedName>
        <fullName evidence="2">Uncharacterized protein</fullName>
    </submittedName>
</protein>
<dbReference type="AlphaFoldDB" id="A0A8J6F7S9"/>
<dbReference type="Proteomes" id="UP000770717">
    <property type="component" value="Unassembled WGS sequence"/>
</dbReference>
<keyword evidence="3" id="KW-1185">Reference proteome</keyword>
<organism evidence="2 3">
    <name type="scientific">Eleutherodactylus coqui</name>
    <name type="common">Puerto Rican coqui</name>
    <dbReference type="NCBI Taxonomy" id="57060"/>
    <lineage>
        <taxon>Eukaryota</taxon>
        <taxon>Metazoa</taxon>
        <taxon>Chordata</taxon>
        <taxon>Craniata</taxon>
        <taxon>Vertebrata</taxon>
        <taxon>Euteleostomi</taxon>
        <taxon>Amphibia</taxon>
        <taxon>Batrachia</taxon>
        <taxon>Anura</taxon>
        <taxon>Neobatrachia</taxon>
        <taxon>Hyloidea</taxon>
        <taxon>Eleutherodactylidae</taxon>
        <taxon>Eleutherodactylinae</taxon>
        <taxon>Eleutherodactylus</taxon>
        <taxon>Eleutherodactylus</taxon>
    </lineage>
</organism>
<accession>A0A8J6F7S9</accession>
<evidence type="ECO:0000313" key="2">
    <source>
        <dbReference type="EMBL" id="KAG9481845.1"/>
    </source>
</evidence>
<comment type="caution">
    <text evidence="2">The sequence shown here is derived from an EMBL/GenBank/DDBJ whole genome shotgun (WGS) entry which is preliminary data.</text>
</comment>
<keyword evidence="1" id="KW-0812">Transmembrane</keyword>
<dbReference type="EMBL" id="WNTK01000006">
    <property type="protein sequence ID" value="KAG9481845.1"/>
    <property type="molecule type" value="Genomic_DNA"/>
</dbReference>
<keyword evidence="1" id="KW-1133">Transmembrane helix</keyword>
<reference evidence="2" key="1">
    <citation type="thesis" date="2020" institute="ProQuest LLC" country="789 East Eisenhower Parkway, Ann Arbor, MI, USA">
        <title>Comparative Genomics and Chromosome Evolution.</title>
        <authorList>
            <person name="Mudd A.B."/>
        </authorList>
    </citation>
    <scope>NUCLEOTIDE SEQUENCE</scope>
    <source>
        <strain evidence="2">HN-11 Male</strain>
        <tissue evidence="2">Kidney and liver</tissue>
    </source>
</reference>
<evidence type="ECO:0000313" key="3">
    <source>
        <dbReference type="Proteomes" id="UP000770717"/>
    </source>
</evidence>
<evidence type="ECO:0000256" key="1">
    <source>
        <dbReference type="SAM" id="Phobius"/>
    </source>
</evidence>
<proteinExistence type="predicted"/>
<sequence length="90" mass="10038">MGRFSTIVRRTELTCYINQLFTTLLLCINAVREKDRNMSNCLGVKLHAGAIFIIASAMQFFFFTCMKISCAKILVGVSQIDIALTRVNAA</sequence>
<gene>
    <name evidence="2" type="ORF">GDO78_010853</name>
</gene>
<feature type="transmembrane region" description="Helical" evidence="1">
    <location>
        <begin position="42"/>
        <end position="63"/>
    </location>
</feature>